<dbReference type="RefSeq" id="WP_126609420.1">
    <property type="nucleotide sequence ID" value="NZ_AP025145.1"/>
</dbReference>
<dbReference type="EMBL" id="BSNX01000016">
    <property type="protein sequence ID" value="GLQ72544.1"/>
    <property type="molecule type" value="Genomic_DNA"/>
</dbReference>
<proteinExistence type="predicted"/>
<sequence>MKTLIYTDNVSNNHILYYALAKLRGKQNVFFVNANEILEGALTQDIDLFVMPGGASRYKSAKLNGKANTLIKDYVANGGFYLGICAGAYMACARTLWAKDSPFEIETSNELSFFNGTAEGPIDCFGEGDNFNSTKPNVVSLNVLQGSNTLLQSSLYMGGSLFKAAPDEDVEVIATFSDLPNAPAAVIKGKFGKGQYILSSTHPEYDTEAVELMRFDVVGNEYIDFTELENASSLNLALLAQLLAE</sequence>
<dbReference type="InterPro" id="IPR029062">
    <property type="entry name" value="Class_I_gatase-like"/>
</dbReference>
<name>A0AAV5NQB2_9VIBR</name>
<dbReference type="Pfam" id="PF09825">
    <property type="entry name" value="BPL_N"/>
    <property type="match status" value="1"/>
</dbReference>
<feature type="domain" description="Biotin-protein ligase N-terminal" evidence="1">
    <location>
        <begin position="3"/>
        <end position="243"/>
    </location>
</feature>
<dbReference type="PIRSF" id="PIRSF016642">
    <property type="entry name" value="UCP016642"/>
    <property type="match status" value="1"/>
</dbReference>
<protein>
    <recommendedName>
        <fullName evidence="1">Biotin-protein ligase N-terminal domain-containing protein</fullName>
    </recommendedName>
</protein>
<dbReference type="Proteomes" id="UP001156690">
    <property type="component" value="Unassembled WGS sequence"/>
</dbReference>
<dbReference type="InterPro" id="IPR019197">
    <property type="entry name" value="Biotin-prot_ligase_N"/>
</dbReference>
<evidence type="ECO:0000313" key="3">
    <source>
        <dbReference type="Proteomes" id="UP001156690"/>
    </source>
</evidence>
<gene>
    <name evidence="2" type="ORF">GCM10007932_19040</name>
</gene>
<dbReference type="InterPro" id="IPR015834">
    <property type="entry name" value="UCP016642"/>
</dbReference>
<comment type="caution">
    <text evidence="2">The sequence shown here is derived from an EMBL/GenBank/DDBJ whole genome shotgun (WGS) entry which is preliminary data.</text>
</comment>
<accession>A0AAV5NQB2</accession>
<keyword evidence="3" id="KW-1185">Reference proteome</keyword>
<dbReference type="Gene3D" id="3.40.50.880">
    <property type="match status" value="1"/>
</dbReference>
<dbReference type="SUPFAM" id="SSF52317">
    <property type="entry name" value="Class I glutamine amidotransferase-like"/>
    <property type="match status" value="1"/>
</dbReference>
<reference evidence="3" key="1">
    <citation type="journal article" date="2019" name="Int. J. Syst. Evol. Microbiol.">
        <title>The Global Catalogue of Microorganisms (GCM) 10K type strain sequencing project: providing services to taxonomists for standard genome sequencing and annotation.</title>
        <authorList>
            <consortium name="The Broad Institute Genomics Platform"/>
            <consortium name="The Broad Institute Genome Sequencing Center for Infectious Disease"/>
            <person name="Wu L."/>
            <person name="Ma J."/>
        </authorList>
    </citation>
    <scope>NUCLEOTIDE SEQUENCE [LARGE SCALE GENOMIC DNA]</scope>
    <source>
        <strain evidence="3">NBRC 15640</strain>
    </source>
</reference>
<evidence type="ECO:0000313" key="2">
    <source>
        <dbReference type="EMBL" id="GLQ72544.1"/>
    </source>
</evidence>
<dbReference type="CDD" id="cd03144">
    <property type="entry name" value="GATase1_ScBLP_like"/>
    <property type="match status" value="1"/>
</dbReference>
<evidence type="ECO:0000259" key="1">
    <source>
        <dbReference type="Pfam" id="PF09825"/>
    </source>
</evidence>
<organism evidence="2 3">
    <name type="scientific">Vibrio penaeicida</name>
    <dbReference type="NCBI Taxonomy" id="104609"/>
    <lineage>
        <taxon>Bacteria</taxon>
        <taxon>Pseudomonadati</taxon>
        <taxon>Pseudomonadota</taxon>
        <taxon>Gammaproteobacteria</taxon>
        <taxon>Vibrionales</taxon>
        <taxon>Vibrionaceae</taxon>
        <taxon>Vibrio</taxon>
    </lineage>
</organism>
<dbReference type="AlphaFoldDB" id="A0AAV5NQB2"/>